<dbReference type="PANTHER" id="PTHR39329">
    <property type="entry name" value="ETHANOLAMINE AMMONIA-LYASE HEAVY CHAIN"/>
    <property type="match status" value="1"/>
</dbReference>
<comment type="subunit">
    <text evidence="1">The basic unit is a heterodimer which dimerizes to form tetramers. The heterotetramers trimerize; 6 large subunits form a core ring with 6 small subunits projecting outwards.</text>
</comment>
<keyword evidence="1" id="KW-1283">Bacterial microcompartment</keyword>
<dbReference type="Gene3D" id="1.10.220.70">
    <property type="entry name" value="lyase"/>
    <property type="match status" value="1"/>
</dbReference>
<feature type="binding site" evidence="1">
    <location>
        <position position="247"/>
    </location>
    <ligand>
        <name>adenosylcob(III)alamin</name>
        <dbReference type="ChEBI" id="CHEBI:18408"/>
    </ligand>
</feature>
<comment type="subcellular location">
    <subcellularLocation>
        <location evidence="1">Bacterial microcompartment</location>
    </subcellularLocation>
</comment>
<dbReference type="InterPro" id="IPR013785">
    <property type="entry name" value="Aldolase_TIM"/>
</dbReference>
<dbReference type="GO" id="GO:0005829">
    <property type="term" value="C:cytosol"/>
    <property type="evidence" value="ECO:0007669"/>
    <property type="project" value="TreeGrafter"/>
</dbReference>
<dbReference type="NCBIfam" id="NF011649">
    <property type="entry name" value="PRK15067.1"/>
    <property type="match status" value="1"/>
</dbReference>
<feature type="binding site" evidence="1">
    <location>
        <position position="193"/>
    </location>
    <ligand>
        <name>substrate</name>
    </ligand>
</feature>
<name>A0AA43RJY0_9ACTN</name>
<dbReference type="GO" id="GO:0009350">
    <property type="term" value="C:ethanolamine ammonia-lyase complex"/>
    <property type="evidence" value="ECO:0007669"/>
    <property type="project" value="UniProtKB-UniRule"/>
</dbReference>
<accession>A0AA43RJY0</accession>
<dbReference type="PANTHER" id="PTHR39329:SF1">
    <property type="entry name" value="ETHANOLAMINE AMMONIA-LYASE LARGE SUBUNIT"/>
    <property type="match status" value="1"/>
</dbReference>
<organism evidence="2 3">
    <name type="scientific">Phoenicibacter congonensis</name>
    <dbReference type="NCBI Taxonomy" id="1944646"/>
    <lineage>
        <taxon>Bacteria</taxon>
        <taxon>Bacillati</taxon>
        <taxon>Actinomycetota</taxon>
        <taxon>Coriobacteriia</taxon>
        <taxon>Eggerthellales</taxon>
        <taxon>Eggerthellaceae</taxon>
        <taxon>Phoenicibacter</taxon>
    </lineage>
</organism>
<dbReference type="Pfam" id="PF06751">
    <property type="entry name" value="EutB"/>
    <property type="match status" value="1"/>
</dbReference>
<reference evidence="2" key="1">
    <citation type="submission" date="2023-07" db="EMBL/GenBank/DDBJ databases">
        <title>Between Cages and Wild: Unraveling the Impact of Captivity on Animal Microbiomes and Antimicrobial Resistance.</title>
        <authorList>
            <person name="Schmartz G.P."/>
            <person name="Rehner J."/>
            <person name="Schuff M.J."/>
            <person name="Becker S.L."/>
            <person name="Kravczyk M."/>
            <person name="Gurevich A."/>
            <person name="Francke R."/>
            <person name="Mueller R."/>
            <person name="Keller V."/>
            <person name="Keller A."/>
        </authorList>
    </citation>
    <scope>NUCLEOTIDE SEQUENCE</scope>
    <source>
        <strain evidence="2">S12M_St_49</strain>
    </source>
</reference>
<feature type="binding site" evidence="1">
    <location>
        <begin position="160"/>
        <end position="162"/>
    </location>
    <ligand>
        <name>substrate</name>
    </ligand>
</feature>
<feature type="binding site" evidence="1">
    <location>
        <position position="194"/>
    </location>
    <ligand>
        <name>adenosylcob(III)alamin</name>
        <dbReference type="ChEBI" id="CHEBI:18408"/>
    </ligand>
</feature>
<dbReference type="GO" id="GO:0046336">
    <property type="term" value="P:ethanolamine catabolic process"/>
    <property type="evidence" value="ECO:0007669"/>
    <property type="project" value="UniProtKB-UniRule"/>
</dbReference>
<evidence type="ECO:0000313" key="2">
    <source>
        <dbReference type="EMBL" id="MDO4842648.1"/>
    </source>
</evidence>
<evidence type="ECO:0000313" key="3">
    <source>
        <dbReference type="Proteomes" id="UP001168575"/>
    </source>
</evidence>
<dbReference type="Gene3D" id="3.20.20.70">
    <property type="entry name" value="Aldolase class I"/>
    <property type="match status" value="1"/>
</dbReference>
<dbReference type="EC" id="4.3.1.7" evidence="1"/>
<dbReference type="InterPro" id="IPR044939">
    <property type="entry name" value="EutB_dom_2_sf"/>
</dbReference>
<dbReference type="PIRSF" id="PIRSF018788">
    <property type="entry name" value="EutB"/>
    <property type="match status" value="1"/>
</dbReference>
<comment type="function">
    <text evidence="1">Catalyzes the deamination of various vicinal amino-alcohols to oxo compounds. Allows this organism to utilize ethanolamine as the sole source of nitrogen and carbon in the presence of vitamin B12.</text>
</comment>
<dbReference type="Proteomes" id="UP001168575">
    <property type="component" value="Unassembled WGS sequence"/>
</dbReference>
<keyword evidence="3" id="KW-1185">Reference proteome</keyword>
<proteinExistence type="inferred from homology"/>
<protein>
    <recommendedName>
        <fullName evidence="1">Ethanolamine ammonia-lyase large subunit</fullName>
        <shortName evidence="1">EAL large subunit</shortName>
        <ecNumber evidence="1">4.3.1.7</ecNumber>
    </recommendedName>
</protein>
<dbReference type="HAMAP" id="MF_00861">
    <property type="entry name" value="EutB"/>
    <property type="match status" value="1"/>
</dbReference>
<dbReference type="Gene3D" id="2.30.170.30">
    <property type="entry name" value="ethanolamine ammonia-lyase heavy chain domain like"/>
    <property type="match status" value="1"/>
</dbReference>
<dbReference type="GO" id="GO:0006520">
    <property type="term" value="P:amino acid metabolic process"/>
    <property type="evidence" value="ECO:0007669"/>
    <property type="project" value="InterPro"/>
</dbReference>
<feature type="binding site" evidence="1">
    <location>
        <position position="363"/>
    </location>
    <ligand>
        <name>substrate</name>
    </ligand>
</feature>
<keyword evidence="1" id="KW-0170">Cobalt</keyword>
<comment type="catalytic activity">
    <reaction evidence="1">
        <text>ethanolamine = acetaldehyde + NH4(+)</text>
        <dbReference type="Rhea" id="RHEA:15313"/>
        <dbReference type="ChEBI" id="CHEBI:15343"/>
        <dbReference type="ChEBI" id="CHEBI:28938"/>
        <dbReference type="ChEBI" id="CHEBI:57603"/>
        <dbReference type="EC" id="4.3.1.7"/>
    </reaction>
</comment>
<comment type="pathway">
    <text evidence="1">Amine and polyamine degradation; ethanolamine degradation.</text>
</comment>
<keyword evidence="1" id="KW-0846">Cobalamin</keyword>
<dbReference type="AlphaFoldDB" id="A0AA43RJY0"/>
<dbReference type="GO" id="GO:0008851">
    <property type="term" value="F:ethanolamine ammonia-lyase activity"/>
    <property type="evidence" value="ECO:0007669"/>
    <property type="project" value="UniProtKB-UniRule"/>
</dbReference>
<comment type="similarity">
    <text evidence="1">Belongs to the EutB family.</text>
</comment>
<feature type="binding site" evidence="1">
    <location>
        <position position="288"/>
    </location>
    <ligand>
        <name>substrate</name>
    </ligand>
</feature>
<dbReference type="EMBL" id="JAUMVS010000248">
    <property type="protein sequence ID" value="MDO4842648.1"/>
    <property type="molecule type" value="Genomic_DNA"/>
</dbReference>
<comment type="caution">
    <text evidence="2">The sequence shown here is derived from an EMBL/GenBank/DDBJ whole genome shotgun (WGS) entry which is preliminary data.</text>
</comment>
<sequence length="455" mass="50058">MNLKTTLYGHTYLFSDIKEVLAKASEAKSGDTLAGLAASSTLERIAAKAVLADLTVQELTEHPSVSYEEDAVTRLILDDLDQNSYHQIEHKSIGELRDWILSSSVSGWDILALSNGMTSEVIAAISKLMGNLDLVYAGNKLRITATCNTTIGGENILASRLQPNHPIDDTEGVTAVTLEGLSYGIGDAVLGLNPSIDTFDSTLSIWNTLGEIRDKYQIPTQTCVLSHITTQMKVLESGQGKADLCFQSIAGSEKACNAFGITLEMLSEAWKMFLEDGSAKGPNVMYFETGQASELSSSAHYDTDQQTMECRCYGLARHYQPFLVNTVVGFMGPEYIYDTKQLIRAGLEDVFCGHLHGLPMGCDVCYTNHMPVDQNDSETLLMLLANSGCHYFMGLPQADDIMLMYQSTSFHDVAAVRELFHKRPIPEFEAWMIQHGIWKDGHLTELAGDPTIFLH</sequence>
<feature type="binding site" evidence="1">
    <location>
        <position position="296"/>
    </location>
    <ligand>
        <name>adenosylcob(III)alamin</name>
        <dbReference type="ChEBI" id="CHEBI:18408"/>
    </ligand>
</feature>
<dbReference type="GO" id="GO:0031471">
    <property type="term" value="C:ethanolamine degradation polyhedral organelle"/>
    <property type="evidence" value="ECO:0007669"/>
    <property type="project" value="UniProtKB-UniRule"/>
</dbReference>
<feature type="binding site" evidence="1">
    <location>
        <position position="402"/>
    </location>
    <ligand>
        <name>adenosylcob(III)alamin</name>
        <dbReference type="ChEBI" id="CHEBI:18408"/>
    </ligand>
</feature>
<dbReference type="InterPro" id="IPR010628">
    <property type="entry name" value="EutB"/>
</dbReference>
<dbReference type="InterPro" id="IPR044941">
    <property type="entry name" value="EutB_N_sf"/>
</dbReference>
<keyword evidence="1" id="KW-0456">Lyase</keyword>
<comment type="cofactor">
    <cofactor evidence="1">
        <name>adenosylcob(III)alamin</name>
        <dbReference type="ChEBI" id="CHEBI:18408"/>
    </cofactor>
    <text evidence="1">Binds between the large and small subunits.</text>
</comment>
<evidence type="ECO:0000256" key="1">
    <source>
        <dbReference type="HAMAP-Rule" id="MF_00861"/>
    </source>
</evidence>
<gene>
    <name evidence="1" type="primary">eutB</name>
    <name evidence="2" type="ORF">Q3982_08250</name>
</gene>
<dbReference type="GO" id="GO:0031419">
    <property type="term" value="F:cobalamin binding"/>
    <property type="evidence" value="ECO:0007669"/>
    <property type="project" value="UniProtKB-UniRule"/>
</dbReference>